<sequence length="55" mass="6490">MNKGEWKFVARIPEEFRERMYALAEKEDRSINYLVLKAIKELLARNDEAPTTCDS</sequence>
<proteinExistence type="predicted"/>
<reference evidence="2" key="1">
    <citation type="submission" date="2022-01" db="EMBL/GenBank/DDBJ databases">
        <title>Genetic Characterization of Carbapenem-resistant Citrobacter spp. from China: a multicenter study.</title>
        <authorList>
            <person name="Ye L."/>
        </authorList>
    </citation>
    <scope>NUCLEOTIDE SEQUENCE</scope>
    <source>
        <strain evidence="2">IR5432</strain>
    </source>
</reference>
<dbReference type="InterPro" id="IPR005569">
    <property type="entry name" value="Arc_DNA-bd_dom"/>
</dbReference>
<dbReference type="InterPro" id="IPR010985">
    <property type="entry name" value="Ribbon_hlx_hlx"/>
</dbReference>
<dbReference type="GeneID" id="98388204"/>
<dbReference type="SUPFAM" id="SSF47598">
    <property type="entry name" value="Ribbon-helix-helix"/>
    <property type="match status" value="1"/>
</dbReference>
<dbReference type="InterPro" id="IPR013321">
    <property type="entry name" value="Arc_rbn_hlx_hlx"/>
</dbReference>
<dbReference type="Pfam" id="PF03869">
    <property type="entry name" value="Arc"/>
    <property type="match status" value="1"/>
</dbReference>
<comment type="caution">
    <text evidence="2">The sequence shown here is derived from an EMBL/GenBank/DDBJ whole genome shotgun (WGS) entry which is preliminary data.</text>
</comment>
<dbReference type="Gene3D" id="1.10.1220.10">
    <property type="entry name" value="Met repressor-like"/>
    <property type="match status" value="1"/>
</dbReference>
<organism evidence="2 3">
    <name type="scientific">Citrobacter portucalensis</name>
    <dbReference type="NCBI Taxonomy" id="1639133"/>
    <lineage>
        <taxon>Bacteria</taxon>
        <taxon>Pseudomonadati</taxon>
        <taxon>Pseudomonadota</taxon>
        <taxon>Gammaproteobacteria</taxon>
        <taxon>Enterobacterales</taxon>
        <taxon>Enterobacteriaceae</taxon>
        <taxon>Citrobacter</taxon>
        <taxon>Citrobacter freundii complex</taxon>
    </lineage>
</organism>
<evidence type="ECO:0000259" key="1">
    <source>
        <dbReference type="Pfam" id="PF03869"/>
    </source>
</evidence>
<dbReference type="EMBL" id="JAKIHW010000043">
    <property type="protein sequence ID" value="MDE9621014.1"/>
    <property type="molecule type" value="Genomic_DNA"/>
</dbReference>
<dbReference type="GO" id="GO:0006355">
    <property type="term" value="P:regulation of DNA-templated transcription"/>
    <property type="evidence" value="ECO:0007669"/>
    <property type="project" value="InterPro"/>
</dbReference>
<protein>
    <submittedName>
        <fullName evidence="2">Ribbon-helix-helix domain-containing protein</fullName>
    </submittedName>
</protein>
<name>A0A9X4JL78_9ENTR</name>
<accession>A0A9X4JL78</accession>
<dbReference type="RefSeq" id="WP_114141104.1">
    <property type="nucleotide sequence ID" value="NZ_JAKIHW010000043.1"/>
</dbReference>
<feature type="domain" description="Arc-like DNA binding" evidence="1">
    <location>
        <begin position="7"/>
        <end position="43"/>
    </location>
</feature>
<evidence type="ECO:0000313" key="3">
    <source>
        <dbReference type="Proteomes" id="UP001147005"/>
    </source>
</evidence>
<dbReference type="Proteomes" id="UP001147005">
    <property type="component" value="Unassembled WGS sequence"/>
</dbReference>
<evidence type="ECO:0000313" key="2">
    <source>
        <dbReference type="EMBL" id="MDE9621014.1"/>
    </source>
</evidence>
<dbReference type="AlphaFoldDB" id="A0A9X4JL78"/>
<dbReference type="GO" id="GO:0043565">
    <property type="term" value="F:sequence-specific DNA binding"/>
    <property type="evidence" value="ECO:0007669"/>
    <property type="project" value="UniProtKB-ARBA"/>
</dbReference>
<gene>
    <name evidence="2" type="ORF">L2111_23480</name>
</gene>